<evidence type="ECO:0000313" key="5">
    <source>
        <dbReference type="EMBL" id="OAS14749.1"/>
    </source>
</evidence>
<feature type="domain" description="Metallo-beta-lactamase" evidence="4">
    <location>
        <begin position="54"/>
        <end position="253"/>
    </location>
</feature>
<gene>
    <name evidence="5" type="ORF">A8708_23925</name>
</gene>
<evidence type="ECO:0000256" key="1">
    <source>
        <dbReference type="ARBA" id="ARBA00034221"/>
    </source>
</evidence>
<comment type="catalytic activity">
    <reaction evidence="3">
        <text>3',5'-cyclic UMP + H2O = UMP + H(+)</text>
        <dbReference type="Rhea" id="RHEA:70575"/>
        <dbReference type="ChEBI" id="CHEBI:15377"/>
        <dbReference type="ChEBI" id="CHEBI:15378"/>
        <dbReference type="ChEBI" id="CHEBI:57865"/>
        <dbReference type="ChEBI" id="CHEBI:184387"/>
    </reaction>
    <physiologicalReaction direction="left-to-right" evidence="3">
        <dbReference type="Rhea" id="RHEA:70576"/>
    </physiologicalReaction>
</comment>
<evidence type="ECO:0000256" key="2">
    <source>
        <dbReference type="ARBA" id="ARBA00034301"/>
    </source>
</evidence>
<comment type="catalytic activity">
    <reaction evidence="1">
        <text>3',5'-cyclic CMP + H2O = CMP + H(+)</text>
        <dbReference type="Rhea" id="RHEA:72675"/>
        <dbReference type="ChEBI" id="CHEBI:15377"/>
        <dbReference type="ChEBI" id="CHEBI:15378"/>
        <dbReference type="ChEBI" id="CHEBI:58003"/>
        <dbReference type="ChEBI" id="CHEBI:60377"/>
    </reaction>
    <physiologicalReaction direction="left-to-right" evidence="1">
        <dbReference type="Rhea" id="RHEA:72676"/>
    </physiologicalReaction>
</comment>
<organism evidence="5 6">
    <name type="scientific">Paenibacillus oryzisoli</name>
    <dbReference type="NCBI Taxonomy" id="1850517"/>
    <lineage>
        <taxon>Bacteria</taxon>
        <taxon>Bacillati</taxon>
        <taxon>Bacillota</taxon>
        <taxon>Bacilli</taxon>
        <taxon>Bacillales</taxon>
        <taxon>Paenibacillaceae</taxon>
        <taxon>Paenibacillus</taxon>
    </lineage>
</organism>
<proteinExistence type="predicted"/>
<evidence type="ECO:0000259" key="4">
    <source>
        <dbReference type="Pfam" id="PF12706"/>
    </source>
</evidence>
<comment type="function">
    <text evidence="2">Counteracts the endogenous Pycsar antiviral defense system. Phosphodiesterase that enables metal-dependent hydrolysis of host cyclic nucleotide Pycsar defense signals such as cCMP and cUMP.</text>
</comment>
<dbReference type="InterPro" id="IPR001279">
    <property type="entry name" value="Metallo-B-lactamas"/>
</dbReference>
<dbReference type="PANTHER" id="PTHR42663:SF6">
    <property type="entry name" value="HYDROLASE C777.06C-RELATED"/>
    <property type="match status" value="1"/>
</dbReference>
<accession>A0A197ZZX2</accession>
<evidence type="ECO:0000256" key="3">
    <source>
        <dbReference type="ARBA" id="ARBA00048505"/>
    </source>
</evidence>
<dbReference type="STRING" id="1850517.A8708_23925"/>
<dbReference type="InterPro" id="IPR036866">
    <property type="entry name" value="RibonucZ/Hydroxyglut_hydro"/>
</dbReference>
<evidence type="ECO:0000313" key="6">
    <source>
        <dbReference type="Proteomes" id="UP000078454"/>
    </source>
</evidence>
<dbReference type="RefSeq" id="WP_068669318.1">
    <property type="nucleotide sequence ID" value="NZ_LYPB01000088.1"/>
</dbReference>
<dbReference type="AlphaFoldDB" id="A0A197ZZX2"/>
<dbReference type="SUPFAM" id="SSF56281">
    <property type="entry name" value="Metallo-hydrolase/oxidoreductase"/>
    <property type="match status" value="1"/>
</dbReference>
<dbReference type="Gene3D" id="3.60.15.10">
    <property type="entry name" value="Ribonuclease Z/Hydroxyacylglutathione hydrolase-like"/>
    <property type="match status" value="1"/>
</dbReference>
<dbReference type="Proteomes" id="UP000078454">
    <property type="component" value="Unassembled WGS sequence"/>
</dbReference>
<name>A0A197ZZX2_9BACL</name>
<dbReference type="Pfam" id="PF12706">
    <property type="entry name" value="Lactamase_B_2"/>
    <property type="match status" value="1"/>
</dbReference>
<protein>
    <recommendedName>
        <fullName evidence="4">Metallo-beta-lactamase domain-containing protein</fullName>
    </recommendedName>
</protein>
<comment type="caution">
    <text evidence="5">The sequence shown here is derived from an EMBL/GenBank/DDBJ whole genome shotgun (WGS) entry which is preliminary data.</text>
</comment>
<keyword evidence="6" id="KW-1185">Reference proteome</keyword>
<sequence>MRFYGTSAAEGIPNPFCSCSVCNNAREVGGAEIRRRSMFRINEEMCIDLGADSFQQAMEYGDFTKLQHVLVSHTHEDHFNYMMMNVRNMAIERLKEPLHFYLTDKAYDIVDFYRQSRPIMKGMTADLEARGIVAFHKLAFNETVTIDGMDVTPLRGNHKGNMGENCANYLIQQLDGTKLFYGVDTGWYLPDAFKELENTSLDVLISECTFGLTTGRGLHPNGHLDAFSCMELFRKLLEQGTLHANSRIYLTHINHFTSTHGDLVGWFQEQQFPCPITVAWDGMKI</sequence>
<dbReference type="EMBL" id="LYPB01000088">
    <property type="protein sequence ID" value="OAS14749.1"/>
    <property type="molecule type" value="Genomic_DNA"/>
</dbReference>
<dbReference type="PANTHER" id="PTHR42663">
    <property type="entry name" value="HYDROLASE C777.06C-RELATED-RELATED"/>
    <property type="match status" value="1"/>
</dbReference>
<reference evidence="5 6" key="1">
    <citation type="submission" date="2016-05" db="EMBL/GenBank/DDBJ databases">
        <title>Paenibacillus sp. 1ZS3-15 nov., isolated from the rhizosphere soil.</title>
        <authorList>
            <person name="Zhang X.X."/>
            <person name="Zhang J."/>
        </authorList>
    </citation>
    <scope>NUCLEOTIDE SEQUENCE [LARGE SCALE GENOMIC DNA]</scope>
    <source>
        <strain evidence="5 6">1ZS3-15</strain>
    </source>
</reference>